<feature type="domain" description="Aerotolerance regulator N-terminal" evidence="2">
    <location>
        <begin position="2"/>
        <end position="79"/>
    </location>
</feature>
<keyword evidence="4" id="KW-1185">Reference proteome</keyword>
<name>A0A840UWC8_9BACT</name>
<dbReference type="Proteomes" id="UP000557717">
    <property type="component" value="Unassembled WGS sequence"/>
</dbReference>
<organism evidence="3 4">
    <name type="scientific">Haloferula luteola</name>
    <dbReference type="NCBI Taxonomy" id="595692"/>
    <lineage>
        <taxon>Bacteria</taxon>
        <taxon>Pseudomonadati</taxon>
        <taxon>Verrucomicrobiota</taxon>
        <taxon>Verrucomicrobiia</taxon>
        <taxon>Verrucomicrobiales</taxon>
        <taxon>Verrucomicrobiaceae</taxon>
        <taxon>Haloferula</taxon>
    </lineage>
</organism>
<dbReference type="EMBL" id="JACHFD010000001">
    <property type="protein sequence ID" value="MBB5350092.1"/>
    <property type="molecule type" value="Genomic_DNA"/>
</dbReference>
<dbReference type="InterPro" id="IPR036465">
    <property type="entry name" value="vWFA_dom_sf"/>
</dbReference>
<evidence type="ECO:0000256" key="1">
    <source>
        <dbReference type="SAM" id="Phobius"/>
    </source>
</evidence>
<gene>
    <name evidence="3" type="ORF">HNR46_000313</name>
</gene>
<dbReference type="PANTHER" id="PTHR37464">
    <property type="entry name" value="BLL2463 PROTEIN"/>
    <property type="match status" value="1"/>
</dbReference>
<protein>
    <recommendedName>
        <fullName evidence="2">Aerotolerance regulator N-terminal domain-containing protein</fullName>
    </recommendedName>
</protein>
<evidence type="ECO:0000259" key="2">
    <source>
        <dbReference type="Pfam" id="PF07584"/>
    </source>
</evidence>
<dbReference type="SUPFAM" id="SSF53300">
    <property type="entry name" value="vWA-like"/>
    <property type="match status" value="1"/>
</dbReference>
<reference evidence="3 4" key="1">
    <citation type="submission" date="2020-08" db="EMBL/GenBank/DDBJ databases">
        <title>Genomic Encyclopedia of Type Strains, Phase IV (KMG-IV): sequencing the most valuable type-strain genomes for metagenomic binning, comparative biology and taxonomic classification.</title>
        <authorList>
            <person name="Goeker M."/>
        </authorList>
    </citation>
    <scope>NUCLEOTIDE SEQUENCE [LARGE SCALE GENOMIC DNA]</scope>
    <source>
        <strain evidence="3 4">YC6886</strain>
    </source>
</reference>
<comment type="caution">
    <text evidence="3">The sequence shown here is derived from an EMBL/GenBank/DDBJ whole genome shotgun (WGS) entry which is preliminary data.</text>
</comment>
<dbReference type="Pfam" id="PF07584">
    <property type="entry name" value="BatA"/>
    <property type="match status" value="1"/>
</dbReference>
<keyword evidence="1" id="KW-0472">Membrane</keyword>
<sequence length="601" mass="66521">MMFLANPAGFWALLGIPAVLAIHFLQRKAREIPVSTLFLLARTHRESSSGRRWDRLVPSVPLWMQLLGVLLLAWLLAEPRFQRPRSVQRVAIVLDGTASMQVFRESLTQALHEKLPPLQGPAAELDLLVLESTPGRERLYHGSSIDDALNALESWNPGEGTLDPGPALRIARSLIGRDGILIFATDTPVENPPYDARLLAIGHPEENVGFTGLRFTQEQGAAVWHALVKNHGIAPAVRSWQITYPGGRSTEPRNIELQPGGLISLQAALPPDQESAILRLSEDVFTMDDSLPLVRPRPKTLRVFRQASALGELEERLVQSLDAVEMVHDAAEADLTLCTYDPLDPALPPGDAIVFVHDPTRAGQYLKGGIIAEEHPLMSGLNWQALLVRETIQLDRQPSDEVLLWQDQRPLIFLRSVLLENQAPHQQLCFNFDVRHSNATANPAFIVCLHRFAESVRQERVAPSSSNLETSQEIELTADPEFPASIEFTPLHEAHTTIRDLPASRRLRFEAPARPGHLIVKQADVPLLTAALTFADSREADLTHCGSADTLGDASSIPVERHTTADHWWRAWVLALLAALLTGWHFSRPRTSSTPDLSPSP</sequence>
<evidence type="ECO:0000313" key="3">
    <source>
        <dbReference type="EMBL" id="MBB5350092.1"/>
    </source>
</evidence>
<proteinExistence type="predicted"/>
<evidence type="ECO:0000313" key="4">
    <source>
        <dbReference type="Proteomes" id="UP000557717"/>
    </source>
</evidence>
<keyword evidence="1" id="KW-0812">Transmembrane</keyword>
<accession>A0A840UWC8</accession>
<dbReference type="AlphaFoldDB" id="A0A840UWC8"/>
<feature type="transmembrane region" description="Helical" evidence="1">
    <location>
        <begin position="60"/>
        <end position="77"/>
    </location>
</feature>
<dbReference type="InterPro" id="IPR024163">
    <property type="entry name" value="Aerotolerance_reg_N"/>
</dbReference>
<keyword evidence="1" id="KW-1133">Transmembrane helix</keyword>
<dbReference type="PANTHER" id="PTHR37464:SF1">
    <property type="entry name" value="BLL2463 PROTEIN"/>
    <property type="match status" value="1"/>
</dbReference>